<organism evidence="3">
    <name type="scientific">Pyrenophora teres f. teres (strain 0-1)</name>
    <name type="common">Barley net blotch fungus</name>
    <name type="synonym">Drechslera teres f. teres</name>
    <dbReference type="NCBI Taxonomy" id="861557"/>
    <lineage>
        <taxon>Eukaryota</taxon>
        <taxon>Fungi</taxon>
        <taxon>Dikarya</taxon>
        <taxon>Ascomycota</taxon>
        <taxon>Pezizomycotina</taxon>
        <taxon>Dothideomycetes</taxon>
        <taxon>Pleosporomycetidae</taxon>
        <taxon>Pleosporales</taxon>
        <taxon>Pleosporineae</taxon>
        <taxon>Pleosporaceae</taxon>
        <taxon>Pyrenophora</taxon>
    </lineage>
</organism>
<feature type="compositionally biased region" description="Low complexity" evidence="1">
    <location>
        <begin position="49"/>
        <end position="62"/>
    </location>
</feature>
<feature type="region of interest" description="Disordered" evidence="1">
    <location>
        <begin position="1"/>
        <end position="239"/>
    </location>
</feature>
<evidence type="ECO:0000313" key="2">
    <source>
        <dbReference type="EMBL" id="EFQ90194.1"/>
    </source>
</evidence>
<dbReference type="Proteomes" id="UP000001067">
    <property type="component" value="Unassembled WGS sequence"/>
</dbReference>
<feature type="compositionally biased region" description="Low complexity" evidence="1">
    <location>
        <begin position="369"/>
        <end position="382"/>
    </location>
</feature>
<accession>E3RVQ5</accession>
<evidence type="ECO:0000313" key="3">
    <source>
        <dbReference type="Proteomes" id="UP000001067"/>
    </source>
</evidence>
<feature type="compositionally biased region" description="Polar residues" evidence="1">
    <location>
        <begin position="346"/>
        <end position="368"/>
    </location>
</feature>
<dbReference type="AlphaFoldDB" id="E3RVQ5"/>
<reference evidence="2 3" key="1">
    <citation type="journal article" date="2010" name="Genome Biol.">
        <title>A first genome assembly of the barley fungal pathogen Pyrenophora teres f. teres.</title>
        <authorList>
            <person name="Ellwood S.R."/>
            <person name="Liu Z."/>
            <person name="Syme R.A."/>
            <person name="Lai Z."/>
            <person name="Hane J.K."/>
            <person name="Keiper F."/>
            <person name="Moffat C.S."/>
            <person name="Oliver R.P."/>
            <person name="Friesen T.L."/>
        </authorList>
    </citation>
    <scope>NUCLEOTIDE SEQUENCE [LARGE SCALE GENOMIC DNA]</scope>
    <source>
        <strain evidence="2 3">0-1</strain>
    </source>
</reference>
<dbReference type="KEGG" id="pte:PTT_13284"/>
<gene>
    <name evidence="2" type="ORF">PTT_13284</name>
</gene>
<feature type="compositionally biased region" description="Polar residues" evidence="1">
    <location>
        <begin position="325"/>
        <end position="337"/>
    </location>
</feature>
<feature type="compositionally biased region" description="Low complexity" evidence="1">
    <location>
        <begin position="211"/>
        <end position="220"/>
    </location>
</feature>
<feature type="region of interest" description="Disordered" evidence="1">
    <location>
        <begin position="325"/>
        <end position="391"/>
    </location>
</feature>
<dbReference type="HOGENOM" id="CLU_706250_0_0_1"/>
<feature type="region of interest" description="Disordered" evidence="1">
    <location>
        <begin position="257"/>
        <end position="284"/>
    </location>
</feature>
<evidence type="ECO:0000256" key="1">
    <source>
        <dbReference type="SAM" id="MobiDB-lite"/>
    </source>
</evidence>
<proteinExistence type="predicted"/>
<protein>
    <submittedName>
        <fullName evidence="2">Uncharacterized protein</fullName>
    </submittedName>
</protein>
<sequence>MFYPKKKKEFDVSPIHSDEEAEGDYDSRRHEAFLQSLSPLNDLKPSHRQPQTHYPQSSSSSHHPPPSQLQTAPTQPKNHYYPSSSSSPPPVIPQAAPTGQLTRSSFSHRPRERSQTLLDKAATAKAPVSTPASIKLSATVNRTPSTSIYTEPTFTPSFISHIPEPSIVPESSMHRSRASSSNQPSNTLRRTRAQRERPSSSKSTNVPHLPKTPSFPTSTPNTPPPPLRNGKAPAYNTTNTPKALDFTAFVRDAASIPSLPVPAHPDSLKKGKGKGKAPASNTPTLSKAPSFGTFWLRSSINFLSHQNITASTSAYKIHTFTQTNRSATLPTHPQRSRSGIDLLSHRPTTTSPSTYQINPFSFSQTHRITTTTSRPPSLSPSPQWTQSGFYL</sequence>
<dbReference type="EMBL" id="GL535315">
    <property type="protein sequence ID" value="EFQ90194.1"/>
    <property type="molecule type" value="Genomic_DNA"/>
</dbReference>
<feature type="compositionally biased region" description="Polar residues" evidence="1">
    <location>
        <begin position="130"/>
        <end position="158"/>
    </location>
</feature>
<keyword evidence="3" id="KW-1185">Reference proteome</keyword>
<name>E3RVQ5_PYRTT</name>